<evidence type="ECO:0000313" key="3">
    <source>
        <dbReference type="Proteomes" id="UP000023152"/>
    </source>
</evidence>
<dbReference type="Proteomes" id="UP000023152">
    <property type="component" value="Unassembled WGS sequence"/>
</dbReference>
<dbReference type="AlphaFoldDB" id="X6N3B0"/>
<name>X6N3B0_RETFI</name>
<reference evidence="2 3" key="1">
    <citation type="journal article" date="2013" name="Curr. Biol.">
        <title>The Genome of the Foraminiferan Reticulomyxa filosa.</title>
        <authorList>
            <person name="Glockner G."/>
            <person name="Hulsmann N."/>
            <person name="Schleicher M."/>
            <person name="Noegel A.A."/>
            <person name="Eichinger L."/>
            <person name="Gallinger C."/>
            <person name="Pawlowski J."/>
            <person name="Sierra R."/>
            <person name="Euteneuer U."/>
            <person name="Pillet L."/>
            <person name="Moustafa A."/>
            <person name="Platzer M."/>
            <person name="Groth M."/>
            <person name="Szafranski K."/>
            <person name="Schliwa M."/>
        </authorList>
    </citation>
    <scope>NUCLEOTIDE SEQUENCE [LARGE SCALE GENOMIC DNA]</scope>
</reference>
<accession>X6N3B0</accession>
<protein>
    <submittedName>
        <fullName evidence="2">Uncharacterized protein</fullName>
    </submittedName>
</protein>
<keyword evidence="3" id="KW-1185">Reference proteome</keyword>
<proteinExistence type="predicted"/>
<evidence type="ECO:0000256" key="1">
    <source>
        <dbReference type="SAM" id="MobiDB-lite"/>
    </source>
</evidence>
<feature type="region of interest" description="Disordered" evidence="1">
    <location>
        <begin position="187"/>
        <end position="215"/>
    </location>
</feature>
<organism evidence="2 3">
    <name type="scientific">Reticulomyxa filosa</name>
    <dbReference type="NCBI Taxonomy" id="46433"/>
    <lineage>
        <taxon>Eukaryota</taxon>
        <taxon>Sar</taxon>
        <taxon>Rhizaria</taxon>
        <taxon>Retaria</taxon>
        <taxon>Foraminifera</taxon>
        <taxon>Monothalamids</taxon>
        <taxon>Reticulomyxidae</taxon>
        <taxon>Reticulomyxa</taxon>
    </lineage>
</organism>
<sequence>MQMFEKEMLAEVEQHLDEYKKLTQFKWTTPLSKKCRQDDDLEFGLRCQVSEQQLLNMQTSSDDVAFHPKHVYDFDMYLNELLTRAHTMNDAFQTQMEDIFRACKGCTFERGPIKTHERCKLKAQVDYKNEVFPKSAHVIDVLRCQVTFVDIRHLMQGLDYFTDSVLSSQYRDKFKVVRVKNGFEEYSRQDQDNDHDHSNSNSNSNSSEKKTKLPNIPREYKDVKMNILFIKEKASIVCEVHTKRILFYEISRQELFLMDSSKIIDTLSFDVQLQIASFNPKDVANLMLYFPNEFCRSQFILSFRNSNGGNFASQMANNSSVTFGYANALLHSGDFLPRELVQSQLRQTDNDGGYPLMQALWKQTSVACMKLFIPSDPDMARTVWNALDNDHYSCINFAVRNTNVSLASILALLQENIRDEKRWQTFVQTPETFVCFAYESIYQCVEKFRDFFFFTWKNSKV</sequence>
<comment type="caution">
    <text evidence="2">The sequence shown here is derived from an EMBL/GenBank/DDBJ whole genome shotgun (WGS) entry which is preliminary data.</text>
</comment>
<gene>
    <name evidence="2" type="ORF">RFI_16979</name>
</gene>
<dbReference type="EMBL" id="ASPP01012816">
    <property type="protein sequence ID" value="ETO20239.1"/>
    <property type="molecule type" value="Genomic_DNA"/>
</dbReference>
<feature type="compositionally biased region" description="Basic and acidic residues" evidence="1">
    <location>
        <begin position="187"/>
        <end position="198"/>
    </location>
</feature>
<evidence type="ECO:0000313" key="2">
    <source>
        <dbReference type="EMBL" id="ETO20239.1"/>
    </source>
</evidence>